<keyword evidence="2" id="KW-1133">Transmembrane helix</keyword>
<gene>
    <name evidence="4" type="ORF">EGYM00163_LOCUS31451</name>
</gene>
<protein>
    <recommendedName>
        <fullName evidence="3">SMODS and SLOG-associating 2TM effector domain-containing protein</fullName>
    </recommendedName>
</protein>
<keyword evidence="2" id="KW-0812">Transmembrane</keyword>
<organism evidence="4">
    <name type="scientific">Eutreptiella gymnastica</name>
    <dbReference type="NCBI Taxonomy" id="73025"/>
    <lineage>
        <taxon>Eukaryota</taxon>
        <taxon>Discoba</taxon>
        <taxon>Euglenozoa</taxon>
        <taxon>Euglenida</taxon>
        <taxon>Spirocuta</taxon>
        <taxon>Euglenophyceae</taxon>
        <taxon>Eutreptiales</taxon>
        <taxon>Eutreptiaceae</taxon>
        <taxon>Eutreptiella</taxon>
    </lineage>
</organism>
<dbReference type="Pfam" id="PF18142">
    <property type="entry name" value="SLATT_fungal"/>
    <property type="match status" value="1"/>
</dbReference>
<sequence length="327" mass="35992">MSDPAQMRELDHTAPGPREKMLETELSKCREEVDMLRHRIARTDSELERRADDGLQQDSHQAVLQRLGGFFLGKRTMHTLAYERYSWRYYALMIPTIVCSATIAAITATVPDSALVVTILAAINTCLISILQLLGYQSLKTEHMKAAKMYGRLSDLREKAVNQLHLNRHAPAGAQDSHAMMSDFLRELEVKLADMAPALPAVPLGLQKEAEERVKATLKAREDWEHILAPPTGPRPPVRSGASGPPPRPPRPRSGVDRDMIEGAEAVFFREREDAARQEPAGPTRVVPETVWVAARGTPAADACAAPPSPPRVRPAASPRADPPAHV</sequence>
<name>A0A7S4LCG7_9EUGL</name>
<dbReference type="AlphaFoldDB" id="A0A7S4LCG7"/>
<feature type="region of interest" description="Disordered" evidence="1">
    <location>
        <begin position="221"/>
        <end position="327"/>
    </location>
</feature>
<feature type="transmembrane region" description="Helical" evidence="2">
    <location>
        <begin position="87"/>
        <end position="108"/>
    </location>
</feature>
<evidence type="ECO:0000256" key="2">
    <source>
        <dbReference type="SAM" id="Phobius"/>
    </source>
</evidence>
<reference evidence="4" key="1">
    <citation type="submission" date="2021-01" db="EMBL/GenBank/DDBJ databases">
        <authorList>
            <person name="Corre E."/>
            <person name="Pelletier E."/>
            <person name="Niang G."/>
            <person name="Scheremetjew M."/>
            <person name="Finn R."/>
            <person name="Kale V."/>
            <person name="Holt S."/>
            <person name="Cochrane G."/>
            <person name="Meng A."/>
            <person name="Brown T."/>
            <person name="Cohen L."/>
        </authorList>
    </citation>
    <scope>NUCLEOTIDE SEQUENCE</scope>
    <source>
        <strain evidence="4">CCMP1594</strain>
    </source>
</reference>
<dbReference type="InterPro" id="IPR041622">
    <property type="entry name" value="SLATT_fungi"/>
</dbReference>
<evidence type="ECO:0000313" key="4">
    <source>
        <dbReference type="EMBL" id="CAE0820280.1"/>
    </source>
</evidence>
<accession>A0A7S4LCG7</accession>
<feature type="compositionally biased region" description="Low complexity" evidence="1">
    <location>
        <begin position="294"/>
        <end position="306"/>
    </location>
</feature>
<feature type="compositionally biased region" description="Basic and acidic residues" evidence="1">
    <location>
        <begin position="268"/>
        <end position="277"/>
    </location>
</feature>
<evidence type="ECO:0000256" key="1">
    <source>
        <dbReference type="SAM" id="MobiDB-lite"/>
    </source>
</evidence>
<proteinExistence type="predicted"/>
<keyword evidence="2" id="KW-0472">Membrane</keyword>
<dbReference type="EMBL" id="HBJA01090388">
    <property type="protein sequence ID" value="CAE0820280.1"/>
    <property type="molecule type" value="Transcribed_RNA"/>
</dbReference>
<evidence type="ECO:0000259" key="3">
    <source>
        <dbReference type="Pfam" id="PF18142"/>
    </source>
</evidence>
<feature type="transmembrane region" description="Helical" evidence="2">
    <location>
        <begin position="114"/>
        <end position="136"/>
    </location>
</feature>
<feature type="domain" description="SMODS and SLOG-associating 2TM effector" evidence="3">
    <location>
        <begin position="75"/>
        <end position="167"/>
    </location>
</feature>